<dbReference type="Gene3D" id="3.30.70.1320">
    <property type="entry name" value="Multidrug efflux transporter AcrB pore domain like"/>
    <property type="match status" value="1"/>
</dbReference>
<evidence type="ECO:0000256" key="2">
    <source>
        <dbReference type="ARBA" id="ARBA00022448"/>
    </source>
</evidence>
<evidence type="ECO:0000256" key="1">
    <source>
        <dbReference type="ARBA" id="ARBA00004429"/>
    </source>
</evidence>
<evidence type="ECO:0000256" key="5">
    <source>
        <dbReference type="ARBA" id="ARBA00022692"/>
    </source>
</evidence>
<accession>A0A512H5K2</accession>
<feature type="transmembrane region" description="Helical" evidence="8">
    <location>
        <begin position="386"/>
        <end position="410"/>
    </location>
</feature>
<dbReference type="SUPFAM" id="SSF82714">
    <property type="entry name" value="Multidrug efflux transporter AcrB TolC docking domain, DN and DC subdomains"/>
    <property type="match status" value="2"/>
</dbReference>
<keyword evidence="5 8" id="KW-0812">Transmembrane</keyword>
<dbReference type="InterPro" id="IPR027463">
    <property type="entry name" value="AcrB_DN_DC_subdom"/>
</dbReference>
<keyword evidence="10" id="KW-1185">Reference proteome</keyword>
<evidence type="ECO:0000256" key="4">
    <source>
        <dbReference type="ARBA" id="ARBA00022519"/>
    </source>
</evidence>
<comment type="subcellular location">
    <subcellularLocation>
        <location evidence="1">Cell inner membrane</location>
        <topology evidence="1">Multi-pass membrane protein</topology>
    </subcellularLocation>
</comment>
<dbReference type="GO" id="GO:0042910">
    <property type="term" value="F:xenobiotic transmembrane transporter activity"/>
    <property type="evidence" value="ECO:0007669"/>
    <property type="project" value="TreeGrafter"/>
</dbReference>
<dbReference type="Gene3D" id="3.30.70.1430">
    <property type="entry name" value="Multidrug efflux transporter AcrB pore domain"/>
    <property type="match status" value="2"/>
</dbReference>
<evidence type="ECO:0000256" key="3">
    <source>
        <dbReference type="ARBA" id="ARBA00022475"/>
    </source>
</evidence>
<dbReference type="Pfam" id="PF00873">
    <property type="entry name" value="ACR_tran"/>
    <property type="match status" value="1"/>
</dbReference>
<keyword evidence="6 8" id="KW-1133">Transmembrane helix</keyword>
<dbReference type="Gene3D" id="3.30.2090.10">
    <property type="entry name" value="Multidrug efflux transporter AcrB TolC docking domain, DN and DC subdomains"/>
    <property type="match status" value="2"/>
</dbReference>
<evidence type="ECO:0000313" key="10">
    <source>
        <dbReference type="Proteomes" id="UP000321567"/>
    </source>
</evidence>
<feature type="transmembrane region" description="Helical" evidence="8">
    <location>
        <begin position="945"/>
        <end position="966"/>
    </location>
</feature>
<feature type="transmembrane region" description="Helical" evidence="8">
    <location>
        <begin position="847"/>
        <end position="867"/>
    </location>
</feature>
<keyword evidence="4" id="KW-0997">Cell inner membrane</keyword>
<feature type="transmembrane region" description="Helical" evidence="8">
    <location>
        <begin position="334"/>
        <end position="352"/>
    </location>
</feature>
<feature type="transmembrane region" description="Helical" evidence="8">
    <location>
        <begin position="900"/>
        <end position="924"/>
    </location>
</feature>
<dbReference type="PANTHER" id="PTHR32063:SF28">
    <property type="entry name" value="BLR2861 PROTEIN"/>
    <property type="match status" value="1"/>
</dbReference>
<feature type="transmembrane region" description="Helical" evidence="8">
    <location>
        <begin position="431"/>
        <end position="451"/>
    </location>
</feature>
<feature type="transmembrane region" description="Helical" evidence="8">
    <location>
        <begin position="463"/>
        <end position="481"/>
    </location>
</feature>
<dbReference type="AlphaFoldDB" id="A0A512H5K2"/>
<dbReference type="Gene3D" id="3.30.70.1440">
    <property type="entry name" value="Multidrug efflux transporter AcrB pore domain"/>
    <property type="match status" value="1"/>
</dbReference>
<feature type="transmembrane region" description="Helical" evidence="8">
    <location>
        <begin position="12"/>
        <end position="32"/>
    </location>
</feature>
<evidence type="ECO:0000256" key="8">
    <source>
        <dbReference type="SAM" id="Phobius"/>
    </source>
</evidence>
<dbReference type="GO" id="GO:0005886">
    <property type="term" value="C:plasma membrane"/>
    <property type="evidence" value="ECO:0007669"/>
    <property type="project" value="UniProtKB-SubCell"/>
</dbReference>
<evidence type="ECO:0000313" key="9">
    <source>
        <dbReference type="EMBL" id="GEO80749.1"/>
    </source>
</evidence>
<feature type="transmembrane region" description="Helical" evidence="8">
    <location>
        <begin position="874"/>
        <end position="894"/>
    </location>
</feature>
<dbReference type="EMBL" id="BJZO01000015">
    <property type="protein sequence ID" value="GEO80749.1"/>
    <property type="molecule type" value="Genomic_DNA"/>
</dbReference>
<keyword evidence="7 8" id="KW-0472">Membrane</keyword>
<feature type="transmembrane region" description="Helical" evidence="8">
    <location>
        <begin position="526"/>
        <end position="546"/>
    </location>
</feature>
<evidence type="ECO:0000256" key="6">
    <source>
        <dbReference type="ARBA" id="ARBA00022989"/>
    </source>
</evidence>
<comment type="caution">
    <text evidence="9">The sequence shown here is derived from an EMBL/GenBank/DDBJ whole genome shotgun (WGS) entry which is preliminary data.</text>
</comment>
<dbReference type="Proteomes" id="UP000321567">
    <property type="component" value="Unassembled WGS sequence"/>
</dbReference>
<dbReference type="OrthoDB" id="9806532at2"/>
<keyword evidence="3" id="KW-1003">Cell membrane</keyword>
<name>A0A512H5K2_9PROT</name>
<evidence type="ECO:0000256" key="7">
    <source>
        <dbReference type="ARBA" id="ARBA00023136"/>
    </source>
</evidence>
<reference evidence="9 10" key="1">
    <citation type="submission" date="2019-07" db="EMBL/GenBank/DDBJ databases">
        <title>Whole genome shotgun sequence of Rhodospirillum oryzae NBRC 107573.</title>
        <authorList>
            <person name="Hosoyama A."/>
            <person name="Uohara A."/>
            <person name="Ohji S."/>
            <person name="Ichikawa N."/>
        </authorList>
    </citation>
    <scope>NUCLEOTIDE SEQUENCE [LARGE SCALE GENOMIC DNA]</scope>
    <source>
        <strain evidence="9 10">NBRC 107573</strain>
    </source>
</reference>
<dbReference type="FunFam" id="1.20.1640.10:FF:000001">
    <property type="entry name" value="Efflux pump membrane transporter"/>
    <property type="match status" value="1"/>
</dbReference>
<dbReference type="PRINTS" id="PR00702">
    <property type="entry name" value="ACRIFLAVINRP"/>
</dbReference>
<dbReference type="RefSeq" id="WP_147162797.1">
    <property type="nucleotide sequence ID" value="NZ_BJZO01000015.1"/>
</dbReference>
<sequence length="1027" mass="110504">MHTFDIFIKRPVLASVISLLVLVIGLQALFSLPVRQYPEMKNTVITVTVTYPGADADLMQGFVTQPLQKAVSTAKGLDYLKSTSSQGMTEVQAYVRLNEDPNAAMTEVTAKVNEVRSVLPRGIDDPVIKKETGDTFPSAFLAFSSTVFDQAQITDYVNRVIQPRLAAVPGVANPEVFGSKDFSIRVWLNPERMAQQGLTPQDVQAALVSNNYASAAGSTRGTLDILNIKAKTDLTQVAEFRDMVVRNDGARLVRLSDVAEVTLASASEDTSVFANGEPAIFVGVFTTPEANPLTVIGEVRDKALPEIVAQLPEGMSATVAYDSTIFIQASINEVIKTIVEAALIVMVVIFLFMGSFRSVVIPLVTMPLSLVGVTILLLALGFSINLLTLLAMVLAIGLVVDDAIVVVENIHRHIEEGNSPFHAALIGTREIAVPVISMTITLAAVYAPIAFMGGLTGALFQEFALALAGSVVVSGIIALTLSPMMCSRLLRHDEDKKGLAARLDSIFEALQRRYGRMLKSSLNERAPTVVFALIVFVSLPFLFTAIPTELAPEEDQGAVLTAFDGPPEASNAYMNVFVDQINKALLSYPETSQTFLIAGMGTANKGFGGISLRPWDERERNAAQLVGAVQQTMNGIAGVKASVFNPAPLPGSDGLPVQFVVTSTAPYEVMNEISEQMMDKARAAGRFAFIDKDLDFDSPRSLVSIDRDKAAAYGVSMQGIGDSLALMTGGNYVNLVNLQGRSYKVIPRVPDAFRLDPEALGRFHVRTDKGEMIPLSSLIAVTREVQPQSLTQFNQLNSFTISAFPMPGVTQGDALKVLQDAARELLPKGYTIDYTGQSRQFIQEGNALVLTFALALIIIFLVLAAQFESFRDPLVILVSVPMSISGALIPLALGAATMNIYTQVGLVTLIGLITKHGILMCEVARERQEQQGLSRREAIEVAARLRLRPILMTTAAMVCGLIPLLFASGAGAMSRFSIAVVIVSGMSIGTLFTLFVLPVVYTFLARDRSAQTREAEEAAKVPAGLPS</sequence>
<dbReference type="InterPro" id="IPR001036">
    <property type="entry name" value="Acrflvin-R"/>
</dbReference>
<dbReference type="Gene3D" id="1.20.1640.10">
    <property type="entry name" value="Multidrug efflux transporter AcrB transmembrane domain"/>
    <property type="match status" value="2"/>
</dbReference>
<organism evidence="9 10">
    <name type="scientific">Pararhodospirillum oryzae</name>
    <dbReference type="NCBI Taxonomy" id="478448"/>
    <lineage>
        <taxon>Bacteria</taxon>
        <taxon>Pseudomonadati</taxon>
        <taxon>Pseudomonadota</taxon>
        <taxon>Alphaproteobacteria</taxon>
        <taxon>Rhodospirillales</taxon>
        <taxon>Rhodospirillaceae</taxon>
        <taxon>Pararhodospirillum</taxon>
    </lineage>
</organism>
<proteinExistence type="predicted"/>
<gene>
    <name evidence="9" type="ORF">ROR02_08800</name>
</gene>
<feature type="transmembrane region" description="Helical" evidence="8">
    <location>
        <begin position="978"/>
        <end position="1004"/>
    </location>
</feature>
<dbReference type="SUPFAM" id="SSF82693">
    <property type="entry name" value="Multidrug efflux transporter AcrB pore domain, PN1, PN2, PC1 and PC2 subdomains"/>
    <property type="match status" value="4"/>
</dbReference>
<protein>
    <submittedName>
        <fullName evidence="9">Acriflavine resistance protein B</fullName>
    </submittedName>
</protein>
<keyword evidence="2" id="KW-0813">Transport</keyword>
<dbReference type="SUPFAM" id="SSF82866">
    <property type="entry name" value="Multidrug efflux transporter AcrB transmembrane domain"/>
    <property type="match status" value="2"/>
</dbReference>
<dbReference type="PANTHER" id="PTHR32063">
    <property type="match status" value="1"/>
</dbReference>